<reference evidence="2 3" key="1">
    <citation type="submission" date="2015-09" db="EMBL/GenBank/DDBJ databases">
        <title>Draft genome of the parasitic nematode Teladorsagia circumcincta isolate WARC Sus (inbred).</title>
        <authorList>
            <person name="Mitreva M."/>
        </authorList>
    </citation>
    <scope>NUCLEOTIDE SEQUENCE [LARGE SCALE GENOMIC DNA]</scope>
    <source>
        <strain evidence="2 3">S</strain>
    </source>
</reference>
<dbReference type="PANTHER" id="PTHR22954:SF3">
    <property type="entry name" value="PROTEIN CBG08539"/>
    <property type="match status" value="1"/>
</dbReference>
<dbReference type="OrthoDB" id="5845709at2759"/>
<evidence type="ECO:0000256" key="1">
    <source>
        <dbReference type="SAM" id="MobiDB-lite"/>
    </source>
</evidence>
<organism evidence="2 3">
    <name type="scientific">Teladorsagia circumcincta</name>
    <name type="common">Brown stomach worm</name>
    <name type="synonym">Ostertagia circumcincta</name>
    <dbReference type="NCBI Taxonomy" id="45464"/>
    <lineage>
        <taxon>Eukaryota</taxon>
        <taxon>Metazoa</taxon>
        <taxon>Ecdysozoa</taxon>
        <taxon>Nematoda</taxon>
        <taxon>Chromadorea</taxon>
        <taxon>Rhabditida</taxon>
        <taxon>Rhabditina</taxon>
        <taxon>Rhabditomorpha</taxon>
        <taxon>Strongyloidea</taxon>
        <taxon>Trichostrongylidae</taxon>
        <taxon>Teladorsagia</taxon>
    </lineage>
</organism>
<evidence type="ECO:0000313" key="2">
    <source>
        <dbReference type="EMBL" id="PIO56192.1"/>
    </source>
</evidence>
<dbReference type="Proteomes" id="UP000230423">
    <property type="component" value="Unassembled WGS sequence"/>
</dbReference>
<dbReference type="Pfam" id="PF03564">
    <property type="entry name" value="DUF1759"/>
    <property type="match status" value="1"/>
</dbReference>
<gene>
    <name evidence="2" type="ORF">TELCIR_22413</name>
</gene>
<proteinExistence type="predicted"/>
<evidence type="ECO:0000313" key="3">
    <source>
        <dbReference type="Proteomes" id="UP000230423"/>
    </source>
</evidence>
<keyword evidence="3" id="KW-1185">Reference proteome</keyword>
<accession>A0A2G9TF77</accession>
<evidence type="ECO:0008006" key="4">
    <source>
        <dbReference type="Google" id="ProtNLM"/>
    </source>
</evidence>
<name>A0A2G9TF77_TELCI</name>
<sequence>MPHRSEEELLQEQPSRHQDHTAAEALDSSTSGQPRSGGGLPILNNALYDRALHDQAVRLPTFDLPVFSGDIAKFAEFWDVFDSAVHSNRTLPSTVKFHYLRTSLKDEALSMIAGYEITDDNYQLAINTLRETYFRPDFIRTQLSDRLQHLKPATTSAINQRITLAQVKSLWLQLKKLGDHDENIFVMRIIHLRGSGGFRTSENPTIACIGREICCTIFFKGFISYYV</sequence>
<dbReference type="EMBL" id="KZ381107">
    <property type="protein sequence ID" value="PIO56192.1"/>
    <property type="molecule type" value="Genomic_DNA"/>
</dbReference>
<dbReference type="AlphaFoldDB" id="A0A2G9TF77"/>
<protein>
    <recommendedName>
        <fullName evidence="4">Peptidase family A16</fullName>
    </recommendedName>
</protein>
<dbReference type="PANTHER" id="PTHR22954">
    <property type="entry name" value="RETROVIRAL PROTEASE-RELATED"/>
    <property type="match status" value="1"/>
</dbReference>
<dbReference type="InterPro" id="IPR005312">
    <property type="entry name" value="DUF1759"/>
</dbReference>
<feature type="region of interest" description="Disordered" evidence="1">
    <location>
        <begin position="1"/>
        <end position="38"/>
    </location>
</feature>